<dbReference type="SUPFAM" id="SSF55608">
    <property type="entry name" value="Homing endonucleases"/>
    <property type="match status" value="1"/>
</dbReference>
<organism evidence="2">
    <name type="scientific">Scytalidium sp</name>
    <dbReference type="NCBI Taxonomy" id="1715249"/>
    <lineage>
        <taxon>Eukaryota</taxon>
        <taxon>Fungi</taxon>
        <taxon>Dikarya</taxon>
        <taxon>Ascomycota</taxon>
        <taxon>Pezizomycotina</taxon>
        <taxon>Leotiomycetes</taxon>
        <taxon>Leotiomycetes incertae sedis</taxon>
        <taxon>Scytalidium</taxon>
    </lineage>
</organism>
<gene>
    <name evidence="2" type="primary">orf190</name>
</gene>
<accession>A0A513U0W3</accession>
<evidence type="ECO:0000259" key="1">
    <source>
        <dbReference type="Pfam" id="PF03161"/>
    </source>
</evidence>
<evidence type="ECO:0000313" key="2">
    <source>
        <dbReference type="EMBL" id="QDG01259.1"/>
    </source>
</evidence>
<protein>
    <submittedName>
        <fullName evidence="2">LAGLIDADG endonuclease</fullName>
    </submittedName>
</protein>
<feature type="domain" description="Homing endonuclease LAGLIDADG" evidence="1">
    <location>
        <begin position="1"/>
        <end position="172"/>
    </location>
</feature>
<name>A0A513U0W3_9PEZI</name>
<dbReference type="EMBL" id="MK111108">
    <property type="protein sequence ID" value="QDG01259.1"/>
    <property type="molecule type" value="Genomic_DNA"/>
</dbReference>
<dbReference type="GO" id="GO:0004519">
    <property type="term" value="F:endonuclease activity"/>
    <property type="evidence" value="ECO:0007669"/>
    <property type="project" value="UniProtKB-KW"/>
</dbReference>
<keyword evidence="2" id="KW-0496">Mitochondrion</keyword>
<reference evidence="2" key="1">
    <citation type="journal article" name="Sci. Rep.">
        <title>Characterization of the mitochondrial genome of the pathogenic fungus Scytalidium auriculariicola (Leotiomycetes) and insights into its phylogenetics.</title>
        <authorList>
            <person name="Chen C."/>
            <person name="Li Q."/>
            <person name="Fu R."/>
            <person name="Wang J."/>
            <person name="Xiong C."/>
            <person name="Fan Z."/>
            <person name="Hu R."/>
            <person name="Zhang H."/>
            <person name="Lu D."/>
        </authorList>
    </citation>
    <scope>NUCLEOTIDE SEQUENCE</scope>
    <source>
        <tissue evidence="2">Mycelium</tissue>
    </source>
</reference>
<dbReference type="InterPro" id="IPR027434">
    <property type="entry name" value="Homing_endonucl"/>
</dbReference>
<keyword evidence="2" id="KW-0540">Nuclease</keyword>
<dbReference type="Gene3D" id="3.10.28.10">
    <property type="entry name" value="Homing endonucleases"/>
    <property type="match status" value="2"/>
</dbReference>
<dbReference type="AlphaFoldDB" id="A0A513U0W3"/>
<dbReference type="Pfam" id="PF03161">
    <property type="entry name" value="LAGLIDADG_2"/>
    <property type="match status" value="1"/>
</dbReference>
<sequence length="190" mass="22301">MLIGILLGDGHISRRSSTANSRLLYAQTAVTHKEYFDYVFGFFKPFCVKDYNPQSKIVRDNRTKKTYSSISFTTMQLPCFNIYKDSFYKENVKIVPYNIYELLTPRGLAMWIMDDGSKHGEGLHISVYAFSTSDVDKLMYTLQEKFQLKTSIHFNRDKKPRIYIFKESMNTLITLVKPYFIKEMLYKLGL</sequence>
<geneLocation type="mitochondrion" evidence="2"/>
<dbReference type="InterPro" id="IPR004860">
    <property type="entry name" value="LAGLIDADG_dom"/>
</dbReference>
<keyword evidence="2" id="KW-0255">Endonuclease</keyword>
<keyword evidence="2" id="KW-0378">Hydrolase</keyword>
<proteinExistence type="predicted"/>